<dbReference type="EMBL" id="CP138858">
    <property type="protein sequence ID" value="WPJ95187.1"/>
    <property type="molecule type" value="Genomic_DNA"/>
</dbReference>
<sequence length="964" mass="105751">MNGKLLGVVFGMNIGIRVLLLSMCSLCSGAFAGNLIQNGDFSKLENGEAAAWTVPGDVHAALSYSTEDSPEGVAGSLQVKCTQAGKGQAQILQKISLPKDGLYYFEGWVNSALTEQGFVQIKLYKDKKEFQRISVKERSDGWVKISREFETLGADQVAVLLRYNQAERNVGNTVGFANLSLVPADERVRVAPTIATREGVPTFNSIGVYVDTDGDTSRSTEAHLVYRKKGTEAWRESLGMVWHNETRQFRGSLLNLDEDTGYEFKVWLTDALMDLDREPTIAEVKTWSSEVPIAKTIELDAGTLSEPLIVQEVGTPDGWIRITGSSDGETILDVDHNGDNAIFISGAQYVVLDNLMIKGGIKDAIVVEDSSDIRIRRCDISGWGQPGTLQMPEDDKRGKGPFYVDEEGKRINLQAGVRINPKAERVVVEDCYIHAPRGRATSWSHGHPLGPTSIIMANSEGNHVIRNNELIASDQRRFNDTIEAAWNNKVKGGPYRDTDISGNIMFFSNDDGIELDGGQMNVRMFNNWISSSLCGISTAPTIYGPSYLYRNLIVLEGEERGNTNFAFKVGGNRVPEPGINYIFHNTVYSQGKALRGGNWGKGPTPLMTRNNLIALGDILYPQEALADFDYDMLRPGSMDPERPQWQQNGVVGIEKFKDRPAGDYRLSDDSLAVDRGVALPMINEGHTGSAPDIGAIPAGQGALFPLRPSGISLLPMLGELGHCADGSHQPKRKFTVSVPPELGKQWRVMTDTDWIQVSPSHGPCDGAPHEIEVVIKEGLPAGEHLGAITIRTDEGYNRSSFIRARVQPDPLITFESNVVDLEHEGFKAIEVDGAPTAQVLEAPATREAAAAAEIQVPVNLTTAGTYYLHLLAYVPGPDASRRDSLQIRVDGGEPTFWPFSINAPSIWTWQTALIHKEQYPQEFVFSEGRHVITILGRETHTQLAKIVVSNSPLPPFEAWIPASE</sequence>
<reference evidence="2 3" key="1">
    <citation type="submission" date="2023-11" db="EMBL/GenBank/DDBJ databases">
        <title>Coraliomargarita sp. nov., isolated from marine algae.</title>
        <authorList>
            <person name="Lee J.K."/>
            <person name="Baek J.H."/>
            <person name="Kim J.M."/>
            <person name="Choi D.G."/>
            <person name="Jeon C.O."/>
        </authorList>
    </citation>
    <scope>NUCLEOTIDE SEQUENCE [LARGE SCALE GENOMIC DNA]</scope>
    <source>
        <strain evidence="2 3">J2-16</strain>
    </source>
</reference>
<dbReference type="Proteomes" id="UP001324993">
    <property type="component" value="Chromosome"/>
</dbReference>
<accession>A0ABZ0RI40</accession>
<dbReference type="Gene3D" id="2.60.120.260">
    <property type="entry name" value="Galactose-binding domain-like"/>
    <property type="match status" value="2"/>
</dbReference>
<dbReference type="RefSeq" id="WP_319832080.1">
    <property type="nucleotide sequence ID" value="NZ_CP138858.1"/>
</dbReference>
<protein>
    <submittedName>
        <fullName evidence="2">Right-handed parallel beta-helix repeat-containing protein</fullName>
    </submittedName>
</protein>
<evidence type="ECO:0000313" key="2">
    <source>
        <dbReference type="EMBL" id="WPJ95187.1"/>
    </source>
</evidence>
<organism evidence="2 3">
    <name type="scientific">Coraliomargarita algicola</name>
    <dbReference type="NCBI Taxonomy" id="3092156"/>
    <lineage>
        <taxon>Bacteria</taxon>
        <taxon>Pseudomonadati</taxon>
        <taxon>Verrucomicrobiota</taxon>
        <taxon>Opitutia</taxon>
        <taxon>Puniceicoccales</taxon>
        <taxon>Coraliomargaritaceae</taxon>
        <taxon>Coraliomargarita</taxon>
    </lineage>
</organism>
<evidence type="ECO:0000259" key="1">
    <source>
        <dbReference type="Pfam" id="PF13229"/>
    </source>
</evidence>
<dbReference type="InterPro" id="IPR011050">
    <property type="entry name" value="Pectin_lyase_fold/virulence"/>
</dbReference>
<dbReference type="InterPro" id="IPR012334">
    <property type="entry name" value="Pectin_lyas_fold"/>
</dbReference>
<dbReference type="SUPFAM" id="SSF51126">
    <property type="entry name" value="Pectin lyase-like"/>
    <property type="match status" value="1"/>
</dbReference>
<dbReference type="Gene3D" id="2.160.20.10">
    <property type="entry name" value="Single-stranded right-handed beta-helix, Pectin lyase-like"/>
    <property type="match status" value="1"/>
</dbReference>
<dbReference type="Pfam" id="PF13229">
    <property type="entry name" value="Beta_helix"/>
    <property type="match status" value="1"/>
</dbReference>
<keyword evidence="3" id="KW-1185">Reference proteome</keyword>
<dbReference type="InterPro" id="IPR039448">
    <property type="entry name" value="Beta_helix"/>
</dbReference>
<gene>
    <name evidence="2" type="ORF">SH580_17330</name>
</gene>
<evidence type="ECO:0000313" key="3">
    <source>
        <dbReference type="Proteomes" id="UP001324993"/>
    </source>
</evidence>
<name>A0ABZ0RI40_9BACT</name>
<proteinExistence type="predicted"/>
<feature type="domain" description="Right handed beta helix" evidence="1">
    <location>
        <begin position="340"/>
        <end position="537"/>
    </location>
</feature>